<evidence type="ECO:0000256" key="3">
    <source>
        <dbReference type="RuleBase" id="RU003345"/>
    </source>
</evidence>
<sequence length="500" mass="54355">MCALPQPLLNPEIKYTQLFIDNKFVTAKDGTTFSVVNPSNGKELCKVSEAKEADVDVAVEAAKKAFEPKSEWRKMALKQRAHLLNKVADLIERDRAYLATLESMNNGKVYSRVYLGDIQMVIDVFRYFAGWTDKLVGETIPVDEGFFAYTKNEPIGVCGAIIPWNVPLIMLAWKTAPCLAAGNTLVLKPAELTPLTALYIASLIKEAGFPAGVFNVVPGFGNIAGSALSHHMDVGKISFTGSTAVGRLVQKAAADSNFKKVTLEMGGKSPNIIFPDADIDYAVEMAHTAIFSHGGQICCAGARTFVHEDIYDEFVKKSIERAKSRTIGDAMDLKVEQGPQISKAQQDKILRLIEEGTTDGACLRCGGGKMEELGGFYVQPTVITDLKDDMLLAKEEIFGPVQLIFKFKAVSEVIERANKTLYGLAAGVFTNDVNKAMAIANGVCAGTVWVNCYFAMRPSVPFGGYKQSGIGRDLGEHALRSYTEVKSVIMKVSSPESLDS</sequence>
<dbReference type="SUPFAM" id="SSF53720">
    <property type="entry name" value="ALDH-like"/>
    <property type="match status" value="1"/>
</dbReference>
<gene>
    <name evidence="5" type="ORF">CVLEPA_LOCUS31979</name>
</gene>
<dbReference type="Gene3D" id="3.40.309.10">
    <property type="entry name" value="Aldehyde Dehydrogenase, Chain A, domain 2"/>
    <property type="match status" value="1"/>
</dbReference>
<dbReference type="InterPro" id="IPR029510">
    <property type="entry name" value="Ald_DH_CS_GLU"/>
</dbReference>
<dbReference type="InterPro" id="IPR016161">
    <property type="entry name" value="Ald_DH/histidinol_DH"/>
</dbReference>
<evidence type="ECO:0000313" key="5">
    <source>
        <dbReference type="EMBL" id="CAK8698545.1"/>
    </source>
</evidence>
<evidence type="ECO:0000313" key="6">
    <source>
        <dbReference type="Proteomes" id="UP001642483"/>
    </source>
</evidence>
<comment type="similarity">
    <text evidence="3">Belongs to the aldehyde dehydrogenase family.</text>
</comment>
<name>A0ABP0H413_CLALP</name>
<evidence type="ECO:0000256" key="1">
    <source>
        <dbReference type="ARBA" id="ARBA00023002"/>
    </source>
</evidence>
<dbReference type="PANTHER" id="PTHR11699">
    <property type="entry name" value="ALDEHYDE DEHYDROGENASE-RELATED"/>
    <property type="match status" value="1"/>
</dbReference>
<dbReference type="InterPro" id="IPR016160">
    <property type="entry name" value="Ald_DH_CS_CYS"/>
</dbReference>
<feature type="active site" evidence="2">
    <location>
        <position position="264"/>
    </location>
</feature>
<accession>A0ABP0H413</accession>
<proteinExistence type="inferred from homology"/>
<reference evidence="5 6" key="1">
    <citation type="submission" date="2024-02" db="EMBL/GenBank/DDBJ databases">
        <authorList>
            <person name="Daric V."/>
            <person name="Darras S."/>
        </authorList>
    </citation>
    <scope>NUCLEOTIDE SEQUENCE [LARGE SCALE GENOMIC DNA]</scope>
</reference>
<dbReference type="Gene3D" id="3.40.605.10">
    <property type="entry name" value="Aldehyde Dehydrogenase, Chain A, domain 1"/>
    <property type="match status" value="1"/>
</dbReference>
<evidence type="ECO:0000256" key="2">
    <source>
        <dbReference type="PROSITE-ProRule" id="PRU10007"/>
    </source>
</evidence>
<evidence type="ECO:0000259" key="4">
    <source>
        <dbReference type="Pfam" id="PF00171"/>
    </source>
</evidence>
<feature type="domain" description="Aldehyde dehydrogenase" evidence="4">
    <location>
        <begin position="25"/>
        <end position="488"/>
    </location>
</feature>
<dbReference type="InterPro" id="IPR016162">
    <property type="entry name" value="Ald_DH_N"/>
</dbReference>
<dbReference type="Pfam" id="PF00171">
    <property type="entry name" value="Aldedh"/>
    <property type="match status" value="1"/>
</dbReference>
<dbReference type="Proteomes" id="UP001642483">
    <property type="component" value="Unassembled WGS sequence"/>
</dbReference>
<organism evidence="5 6">
    <name type="scientific">Clavelina lepadiformis</name>
    <name type="common">Light-bulb sea squirt</name>
    <name type="synonym">Ascidia lepadiformis</name>
    <dbReference type="NCBI Taxonomy" id="159417"/>
    <lineage>
        <taxon>Eukaryota</taxon>
        <taxon>Metazoa</taxon>
        <taxon>Chordata</taxon>
        <taxon>Tunicata</taxon>
        <taxon>Ascidiacea</taxon>
        <taxon>Aplousobranchia</taxon>
        <taxon>Clavelinidae</taxon>
        <taxon>Clavelina</taxon>
    </lineage>
</organism>
<dbReference type="PROSITE" id="PS00070">
    <property type="entry name" value="ALDEHYDE_DEHYDR_CYS"/>
    <property type="match status" value="1"/>
</dbReference>
<dbReference type="EMBL" id="CAWYQH010000174">
    <property type="protein sequence ID" value="CAK8698545.1"/>
    <property type="molecule type" value="Genomic_DNA"/>
</dbReference>
<protein>
    <recommendedName>
        <fullName evidence="4">Aldehyde dehydrogenase domain-containing protein</fullName>
    </recommendedName>
</protein>
<dbReference type="InterPro" id="IPR016163">
    <property type="entry name" value="Ald_DH_C"/>
</dbReference>
<keyword evidence="6" id="KW-1185">Reference proteome</keyword>
<keyword evidence="1 3" id="KW-0560">Oxidoreductase</keyword>
<dbReference type="PROSITE" id="PS00687">
    <property type="entry name" value="ALDEHYDE_DEHYDR_GLU"/>
    <property type="match status" value="1"/>
</dbReference>
<dbReference type="InterPro" id="IPR015590">
    <property type="entry name" value="Aldehyde_DH_dom"/>
</dbReference>
<comment type="caution">
    <text evidence="5">The sequence shown here is derived from an EMBL/GenBank/DDBJ whole genome shotgun (WGS) entry which is preliminary data.</text>
</comment>